<comment type="subcellular location">
    <subcellularLocation>
        <location evidence="1">Cell outer membrane</location>
    </subcellularLocation>
</comment>
<dbReference type="GO" id="GO:0009279">
    <property type="term" value="C:cell outer membrane"/>
    <property type="evidence" value="ECO:0007669"/>
    <property type="project" value="UniProtKB-SubCell"/>
</dbReference>
<evidence type="ECO:0000256" key="2">
    <source>
        <dbReference type="ARBA" id="ARBA00006275"/>
    </source>
</evidence>
<evidence type="ECO:0000256" key="1">
    <source>
        <dbReference type="ARBA" id="ARBA00004442"/>
    </source>
</evidence>
<dbReference type="Pfam" id="PF07980">
    <property type="entry name" value="SusD_RagB"/>
    <property type="match status" value="1"/>
</dbReference>
<dbReference type="Proteomes" id="UP000473278">
    <property type="component" value="Unassembled WGS sequence"/>
</dbReference>
<dbReference type="Gene3D" id="1.25.40.890">
    <property type="match status" value="1"/>
</dbReference>
<dbReference type="Pfam" id="PF14322">
    <property type="entry name" value="SusD-like_3"/>
    <property type="match status" value="1"/>
</dbReference>
<evidence type="ECO:0000256" key="4">
    <source>
        <dbReference type="ARBA" id="ARBA00023136"/>
    </source>
</evidence>
<proteinExistence type="inferred from homology"/>
<sequence>MFVFTSCTDLDETINSEVTSDQFFQTDQEFISALGDAYSPLTIWGQHNTWTSMLHISSDEGIITVKGTDWEDGGIWVRMKRHTYLYDDPEINNAWTALYSGVNNANRLIFQFESLVESGDVSEEDAASFIAELKVLRAFYYYQLLDGWGNVPLITSFADAPENPANNTDFQAGRTEIFNFVEQELLDNVNLVSDDAGSTYGRVNEWVARMILAKLYLNAEVYTGTPRWQDAVDQADLIIDSGNYSLVSNYRDNFVTNNSGSPELMFVVPYDRVFLTGFNLAQMTLHYQSQNTYNLQEQPWNGYAAMEEAYTRYIDPASNPGPQGEVWGTEATSTDDGLNRIQGTQDERLVNMIVGPQFDAQGNRLEDASATAADPNGTPLTFTPEIMNLQPDGLRQGGARVGKFEFAAGATANLSNDYPIFRYADVLLTKAEALWRMDNSDPEALRLVNLIRNRANVDDYSAPLTADKILDERGREMFWEVTRRQDLIRFDGTNGGATRFNDPWTFKEVSDANKNVFPIPRDQCEANENLVQNTGYTPCPGG</sequence>
<dbReference type="InterPro" id="IPR011990">
    <property type="entry name" value="TPR-like_helical_dom_sf"/>
</dbReference>
<dbReference type="AlphaFoldDB" id="A0A6M1T1J3"/>
<reference evidence="8 9" key="1">
    <citation type="submission" date="2020-02" db="EMBL/GenBank/DDBJ databases">
        <title>Balneolaceae bacterium YR4-1, complete genome.</title>
        <authorList>
            <person name="Li Y."/>
            <person name="Wu S."/>
        </authorList>
    </citation>
    <scope>NUCLEOTIDE SEQUENCE [LARGE SCALE GENOMIC DNA]</scope>
    <source>
        <strain evidence="8 9">YR4-1</strain>
    </source>
</reference>
<feature type="domain" description="SusD-like N-terminal" evidence="7">
    <location>
        <begin position="74"/>
        <end position="217"/>
    </location>
</feature>
<evidence type="ECO:0000256" key="3">
    <source>
        <dbReference type="ARBA" id="ARBA00022729"/>
    </source>
</evidence>
<dbReference type="SUPFAM" id="SSF48452">
    <property type="entry name" value="TPR-like"/>
    <property type="match status" value="1"/>
</dbReference>
<keyword evidence="5" id="KW-0998">Cell outer membrane</keyword>
<protein>
    <submittedName>
        <fullName evidence="8">RagB/SusD family nutrient uptake outer membrane protein</fullName>
    </submittedName>
</protein>
<keyword evidence="9" id="KW-1185">Reference proteome</keyword>
<organism evidence="8 9">
    <name type="scientific">Halalkalibaculum roseum</name>
    <dbReference type="NCBI Taxonomy" id="2709311"/>
    <lineage>
        <taxon>Bacteria</taxon>
        <taxon>Pseudomonadati</taxon>
        <taxon>Balneolota</taxon>
        <taxon>Balneolia</taxon>
        <taxon>Balneolales</taxon>
        <taxon>Balneolaceae</taxon>
        <taxon>Halalkalibaculum</taxon>
    </lineage>
</organism>
<dbReference type="EMBL" id="JAALLT010000002">
    <property type="protein sequence ID" value="NGP76617.1"/>
    <property type="molecule type" value="Genomic_DNA"/>
</dbReference>
<gene>
    <name evidence="8" type="ORF">G3570_08230</name>
</gene>
<keyword evidence="3" id="KW-0732">Signal</keyword>
<evidence type="ECO:0000313" key="8">
    <source>
        <dbReference type="EMBL" id="NGP76617.1"/>
    </source>
</evidence>
<dbReference type="Gene3D" id="1.25.40.390">
    <property type="match status" value="1"/>
</dbReference>
<evidence type="ECO:0000259" key="7">
    <source>
        <dbReference type="Pfam" id="PF14322"/>
    </source>
</evidence>
<evidence type="ECO:0000256" key="5">
    <source>
        <dbReference type="ARBA" id="ARBA00023237"/>
    </source>
</evidence>
<keyword evidence="4" id="KW-0472">Membrane</keyword>
<accession>A0A6M1T1J3</accession>
<comment type="caution">
    <text evidence="8">The sequence shown here is derived from an EMBL/GenBank/DDBJ whole genome shotgun (WGS) entry which is preliminary data.</text>
</comment>
<dbReference type="InterPro" id="IPR012944">
    <property type="entry name" value="SusD_RagB_dom"/>
</dbReference>
<evidence type="ECO:0000259" key="6">
    <source>
        <dbReference type="Pfam" id="PF07980"/>
    </source>
</evidence>
<evidence type="ECO:0000313" key="9">
    <source>
        <dbReference type="Proteomes" id="UP000473278"/>
    </source>
</evidence>
<dbReference type="Gene3D" id="1.25.40.10">
    <property type="entry name" value="Tetratricopeptide repeat domain"/>
    <property type="match status" value="1"/>
</dbReference>
<name>A0A6M1T1J3_9BACT</name>
<comment type="similarity">
    <text evidence="2">Belongs to the SusD family.</text>
</comment>
<feature type="domain" description="RagB/SusD" evidence="6">
    <location>
        <begin position="282"/>
        <end position="536"/>
    </location>
</feature>
<dbReference type="InterPro" id="IPR033985">
    <property type="entry name" value="SusD-like_N"/>
</dbReference>